<keyword evidence="4" id="KW-0731">Sigma factor</keyword>
<dbReference type="Pfam" id="PF04542">
    <property type="entry name" value="Sigma70_r2"/>
    <property type="match status" value="1"/>
</dbReference>
<dbReference type="GO" id="GO:0006352">
    <property type="term" value="P:DNA-templated transcription initiation"/>
    <property type="evidence" value="ECO:0007669"/>
    <property type="project" value="InterPro"/>
</dbReference>
<evidence type="ECO:0000256" key="8">
    <source>
        <dbReference type="SAM" id="Coils"/>
    </source>
</evidence>
<dbReference type="EMBL" id="JAFBDQ010000016">
    <property type="protein sequence ID" value="MBM7557748.1"/>
    <property type="molecule type" value="Genomic_DNA"/>
</dbReference>
<protein>
    <recommendedName>
        <fullName evidence="2">RNA polymerase sigma factor SigS</fullName>
    </recommendedName>
</protein>
<keyword evidence="3" id="KW-0805">Transcription regulation</keyword>
<evidence type="ECO:0000256" key="5">
    <source>
        <dbReference type="ARBA" id="ARBA00023125"/>
    </source>
</evidence>
<dbReference type="Proteomes" id="UP000774000">
    <property type="component" value="Unassembled WGS sequence"/>
</dbReference>
<comment type="function">
    <text evidence="7">Sigma factors are initiation factors that promote the attachment of RNA polymerase to specific initiation sites and are then released. Sigma-S contributes to the protection against external stress, thus playing a role in cellular fitness and survival.</text>
</comment>
<evidence type="ECO:0000256" key="4">
    <source>
        <dbReference type="ARBA" id="ARBA00023082"/>
    </source>
</evidence>
<dbReference type="InterPro" id="IPR000943">
    <property type="entry name" value="RNA_pol_sigma70"/>
</dbReference>
<evidence type="ECO:0000256" key="6">
    <source>
        <dbReference type="ARBA" id="ARBA00023163"/>
    </source>
</evidence>
<proteinExistence type="inferred from homology"/>
<name>A0A938XUF6_9FIRM</name>
<sequence>MSGQYDQQPDWSSKYEQMEEHNVIALAQDGDKLAEEYLIDNNIDIVYAKSKLFYIKGLGNDDVIQEGLVGLYKAIRDYKVKREASFRGFAHLCVNRQLISAIKTANRQKHMPLNNSTSIDKKLKYSKDDGGRGRTLLDILPDQQNDPEKSYVNSELVKEVTSQLRDMLTDLEWEVFDRYIQGKSYKRIADEIESSVKTVDNALQRARRKIDELKQNIEAELYNK</sequence>
<evidence type="ECO:0000256" key="1">
    <source>
        <dbReference type="ARBA" id="ARBA00007788"/>
    </source>
</evidence>
<dbReference type="Gene3D" id="1.10.10.10">
    <property type="entry name" value="Winged helix-like DNA-binding domain superfamily/Winged helix DNA-binding domain"/>
    <property type="match status" value="1"/>
</dbReference>
<dbReference type="GO" id="GO:0003677">
    <property type="term" value="F:DNA binding"/>
    <property type="evidence" value="ECO:0007669"/>
    <property type="project" value="UniProtKB-KW"/>
</dbReference>
<dbReference type="NCBIfam" id="TIGR02937">
    <property type="entry name" value="sigma70-ECF"/>
    <property type="match status" value="1"/>
</dbReference>
<dbReference type="InterPro" id="IPR016371">
    <property type="entry name" value="RNA_pol_sigma-H_factor"/>
</dbReference>
<evidence type="ECO:0000313" key="10">
    <source>
        <dbReference type="EMBL" id="MBM7557748.1"/>
    </source>
</evidence>
<dbReference type="NCBIfam" id="NF006148">
    <property type="entry name" value="PRK08295.1-5"/>
    <property type="match status" value="1"/>
</dbReference>
<feature type="domain" description="RNA polymerase sigma-70" evidence="9">
    <location>
        <begin position="62"/>
        <end position="75"/>
    </location>
</feature>
<dbReference type="InterPro" id="IPR007627">
    <property type="entry name" value="RNA_pol_sigma70_r2"/>
</dbReference>
<dbReference type="PANTHER" id="PTHR30385">
    <property type="entry name" value="SIGMA FACTOR F FLAGELLAR"/>
    <property type="match status" value="1"/>
</dbReference>
<evidence type="ECO:0000256" key="2">
    <source>
        <dbReference type="ARBA" id="ARBA00021245"/>
    </source>
</evidence>
<dbReference type="InterPro" id="IPR013325">
    <property type="entry name" value="RNA_pol_sigma_r2"/>
</dbReference>
<dbReference type="PIRSF" id="PIRSF002939">
    <property type="entry name" value="RNA_polymerase_sigma-H_factor"/>
    <property type="match status" value="1"/>
</dbReference>
<keyword evidence="5" id="KW-0238">DNA-binding</keyword>
<evidence type="ECO:0000256" key="7">
    <source>
        <dbReference type="ARBA" id="ARBA00024701"/>
    </source>
</evidence>
<dbReference type="InterPro" id="IPR013249">
    <property type="entry name" value="RNA_pol_sigma70_r4_t2"/>
</dbReference>
<gene>
    <name evidence="10" type="ORF">JOC47_002614</name>
</gene>
<dbReference type="Gene3D" id="1.20.120.1810">
    <property type="match status" value="1"/>
</dbReference>
<dbReference type="SUPFAM" id="SSF46894">
    <property type="entry name" value="C-terminal effector domain of the bipartite response regulators"/>
    <property type="match status" value="1"/>
</dbReference>
<organism evidence="10 11">
    <name type="scientific">Halanaerobacter jeridensis</name>
    <dbReference type="NCBI Taxonomy" id="706427"/>
    <lineage>
        <taxon>Bacteria</taxon>
        <taxon>Bacillati</taxon>
        <taxon>Bacillota</taxon>
        <taxon>Clostridia</taxon>
        <taxon>Halanaerobiales</taxon>
        <taxon>Halobacteroidaceae</taxon>
        <taxon>Halanaerobacter</taxon>
    </lineage>
</organism>
<evidence type="ECO:0000313" key="11">
    <source>
        <dbReference type="Proteomes" id="UP000774000"/>
    </source>
</evidence>
<dbReference type="SUPFAM" id="SSF88946">
    <property type="entry name" value="Sigma2 domain of RNA polymerase sigma factors"/>
    <property type="match status" value="1"/>
</dbReference>
<reference evidence="10" key="1">
    <citation type="submission" date="2021-01" db="EMBL/GenBank/DDBJ databases">
        <title>Genomic Encyclopedia of Type Strains, Phase IV (KMG-IV): sequencing the most valuable type-strain genomes for metagenomic binning, comparative biology and taxonomic classification.</title>
        <authorList>
            <person name="Goeker M."/>
        </authorList>
    </citation>
    <scope>NUCLEOTIDE SEQUENCE</scope>
    <source>
        <strain evidence="10">DSM 23230</strain>
    </source>
</reference>
<dbReference type="InterPro" id="IPR016032">
    <property type="entry name" value="Sig_transdc_resp-reg_C-effctor"/>
</dbReference>
<dbReference type="Pfam" id="PF08281">
    <property type="entry name" value="Sigma70_r4_2"/>
    <property type="match status" value="1"/>
</dbReference>
<dbReference type="InterPro" id="IPR036388">
    <property type="entry name" value="WH-like_DNA-bd_sf"/>
</dbReference>
<evidence type="ECO:0000259" key="9">
    <source>
        <dbReference type="PROSITE" id="PS00715"/>
    </source>
</evidence>
<feature type="coiled-coil region" evidence="8">
    <location>
        <begin position="189"/>
        <end position="223"/>
    </location>
</feature>
<comment type="similarity">
    <text evidence="1">Belongs to the sigma-70 factor family.</text>
</comment>
<keyword evidence="8" id="KW-0175">Coiled coil</keyword>
<accession>A0A938XUF6</accession>
<dbReference type="PANTHER" id="PTHR30385:SF1">
    <property type="entry name" value="RNA POLYMERASE SIGMA-H FACTOR"/>
    <property type="match status" value="1"/>
</dbReference>
<dbReference type="RefSeq" id="WP_204702494.1">
    <property type="nucleotide sequence ID" value="NZ_JAFBDQ010000016.1"/>
</dbReference>
<evidence type="ECO:0000256" key="3">
    <source>
        <dbReference type="ARBA" id="ARBA00023015"/>
    </source>
</evidence>
<dbReference type="PROSITE" id="PS00715">
    <property type="entry name" value="SIGMA70_1"/>
    <property type="match status" value="1"/>
</dbReference>
<keyword evidence="6" id="KW-0804">Transcription</keyword>
<dbReference type="GO" id="GO:0016987">
    <property type="term" value="F:sigma factor activity"/>
    <property type="evidence" value="ECO:0007669"/>
    <property type="project" value="UniProtKB-KW"/>
</dbReference>
<dbReference type="AlphaFoldDB" id="A0A938XUF6"/>
<comment type="caution">
    <text evidence="10">The sequence shown here is derived from an EMBL/GenBank/DDBJ whole genome shotgun (WGS) entry which is preliminary data.</text>
</comment>
<dbReference type="InterPro" id="IPR014284">
    <property type="entry name" value="RNA_pol_sigma-70_dom"/>
</dbReference>
<keyword evidence="11" id="KW-1185">Reference proteome</keyword>